<dbReference type="Proteomes" id="UP001055286">
    <property type="component" value="Unassembled WGS sequence"/>
</dbReference>
<comment type="caution">
    <text evidence="1">The sequence shown here is derived from an EMBL/GenBank/DDBJ whole genome shotgun (WGS) entry which is preliminary data.</text>
</comment>
<reference evidence="1" key="2">
    <citation type="submission" date="2021-08" db="EMBL/GenBank/DDBJ databases">
        <authorList>
            <person name="Tani A."/>
            <person name="Ola A."/>
            <person name="Ogura Y."/>
            <person name="Katsura K."/>
            <person name="Hayashi T."/>
        </authorList>
    </citation>
    <scope>NUCLEOTIDE SEQUENCE</scope>
    <source>
        <strain evidence="1">JCM 32048</strain>
    </source>
</reference>
<evidence type="ECO:0000313" key="1">
    <source>
        <dbReference type="EMBL" id="GJD62821.1"/>
    </source>
</evidence>
<sequence length="61" mass="6491">MAPVPDPRVDLLVPGLLAHQLGTLCASRNPGFLPSTGDAKSLLFAYAMHLKQEVFSSNPAE</sequence>
<gene>
    <name evidence="1" type="ORF">MPEAHAMD_2980</name>
</gene>
<dbReference type="AlphaFoldDB" id="A0AA37HBD9"/>
<dbReference type="EMBL" id="BPQJ01000012">
    <property type="protein sequence ID" value="GJD62821.1"/>
    <property type="molecule type" value="Genomic_DNA"/>
</dbReference>
<name>A0AA37HBD9_9HYPH</name>
<reference evidence="1" key="1">
    <citation type="journal article" date="2016" name="Front. Microbiol.">
        <title>Genome Sequence of the Piezophilic, Mesophilic Sulfate-Reducing Bacterium Desulfovibrio indicus J2T.</title>
        <authorList>
            <person name="Cao J."/>
            <person name="Maignien L."/>
            <person name="Shao Z."/>
            <person name="Alain K."/>
            <person name="Jebbar M."/>
        </authorList>
    </citation>
    <scope>NUCLEOTIDE SEQUENCE</scope>
    <source>
        <strain evidence="1">JCM 32048</strain>
    </source>
</reference>
<keyword evidence="2" id="KW-1185">Reference proteome</keyword>
<protein>
    <submittedName>
        <fullName evidence="1">Uncharacterized protein</fullName>
    </submittedName>
</protein>
<organism evidence="1 2">
    <name type="scientific">Methylobacterium frigidaeris</name>
    <dbReference type="NCBI Taxonomy" id="2038277"/>
    <lineage>
        <taxon>Bacteria</taxon>
        <taxon>Pseudomonadati</taxon>
        <taxon>Pseudomonadota</taxon>
        <taxon>Alphaproteobacteria</taxon>
        <taxon>Hyphomicrobiales</taxon>
        <taxon>Methylobacteriaceae</taxon>
        <taxon>Methylobacterium</taxon>
    </lineage>
</organism>
<accession>A0AA37HBD9</accession>
<proteinExistence type="predicted"/>
<evidence type="ECO:0000313" key="2">
    <source>
        <dbReference type="Proteomes" id="UP001055286"/>
    </source>
</evidence>